<evidence type="ECO:0000313" key="1">
    <source>
        <dbReference type="EMBL" id="KAF2759852.1"/>
    </source>
</evidence>
<proteinExistence type="predicted"/>
<dbReference type="RefSeq" id="XP_033602303.1">
    <property type="nucleotide sequence ID" value="XM_033740696.1"/>
</dbReference>
<reference evidence="1" key="1">
    <citation type="journal article" date="2020" name="Stud. Mycol.">
        <title>101 Dothideomycetes genomes: a test case for predicting lifestyles and emergence of pathogens.</title>
        <authorList>
            <person name="Haridas S."/>
            <person name="Albert R."/>
            <person name="Binder M."/>
            <person name="Bloem J."/>
            <person name="Labutti K."/>
            <person name="Salamov A."/>
            <person name="Andreopoulos B."/>
            <person name="Baker S."/>
            <person name="Barry K."/>
            <person name="Bills G."/>
            <person name="Bluhm B."/>
            <person name="Cannon C."/>
            <person name="Castanera R."/>
            <person name="Culley D."/>
            <person name="Daum C."/>
            <person name="Ezra D."/>
            <person name="Gonzalez J."/>
            <person name="Henrissat B."/>
            <person name="Kuo A."/>
            <person name="Liang C."/>
            <person name="Lipzen A."/>
            <person name="Lutzoni F."/>
            <person name="Magnuson J."/>
            <person name="Mondo S."/>
            <person name="Nolan M."/>
            <person name="Ohm R."/>
            <person name="Pangilinan J."/>
            <person name="Park H.-J."/>
            <person name="Ramirez L."/>
            <person name="Alfaro M."/>
            <person name="Sun H."/>
            <person name="Tritt A."/>
            <person name="Yoshinaga Y."/>
            <person name="Zwiers L.-H."/>
            <person name="Turgeon B."/>
            <person name="Goodwin S."/>
            <person name="Spatafora J."/>
            <person name="Crous P."/>
            <person name="Grigoriev I."/>
        </authorList>
    </citation>
    <scope>NUCLEOTIDE SEQUENCE</scope>
    <source>
        <strain evidence="1">CBS 121739</strain>
    </source>
</reference>
<protein>
    <submittedName>
        <fullName evidence="1">Uncharacterized protein</fullName>
    </submittedName>
</protein>
<dbReference type="AlphaFoldDB" id="A0A6A6WAG6"/>
<accession>A0A6A6WAG6</accession>
<evidence type="ECO:0000313" key="2">
    <source>
        <dbReference type="Proteomes" id="UP000799437"/>
    </source>
</evidence>
<sequence>MMVHGRIARDKRLAALLKYTVKEKNENDKNRCKNFVQYGGTDDCTWNFLQSNVSSWNDNPASFWDGTSSPVSSTAAISLEVVLFHSYLGAKQDTA</sequence>
<name>A0A6A6WAG6_9PEZI</name>
<dbReference type="GeneID" id="54481750"/>
<gene>
    <name evidence="1" type="ORF">EJ05DRAFT_312091</name>
</gene>
<keyword evidence="2" id="KW-1185">Reference proteome</keyword>
<dbReference type="EMBL" id="ML996569">
    <property type="protein sequence ID" value="KAF2759852.1"/>
    <property type="molecule type" value="Genomic_DNA"/>
</dbReference>
<dbReference type="Proteomes" id="UP000799437">
    <property type="component" value="Unassembled WGS sequence"/>
</dbReference>
<organism evidence="1 2">
    <name type="scientific">Pseudovirgaria hyperparasitica</name>
    <dbReference type="NCBI Taxonomy" id="470096"/>
    <lineage>
        <taxon>Eukaryota</taxon>
        <taxon>Fungi</taxon>
        <taxon>Dikarya</taxon>
        <taxon>Ascomycota</taxon>
        <taxon>Pezizomycotina</taxon>
        <taxon>Dothideomycetes</taxon>
        <taxon>Dothideomycetes incertae sedis</taxon>
        <taxon>Acrospermales</taxon>
        <taxon>Acrospermaceae</taxon>
        <taxon>Pseudovirgaria</taxon>
    </lineage>
</organism>